<gene>
    <name evidence="1" type="ORF">g.98387</name>
</gene>
<accession>A0A1D2A248</accession>
<reference evidence="1" key="1">
    <citation type="submission" date="2015-08" db="EMBL/GenBank/DDBJ databases">
        <authorList>
            <person name="Babu N.S."/>
            <person name="Beckwith C.J."/>
            <person name="Beseler K.G."/>
            <person name="Brison A."/>
            <person name="Carone J.V."/>
            <person name="Caskin T.P."/>
            <person name="Diamond M."/>
            <person name="Durham M.E."/>
            <person name="Foxe J.M."/>
            <person name="Go M."/>
            <person name="Henderson B.A."/>
            <person name="Jones I.B."/>
            <person name="McGettigan J.A."/>
            <person name="Micheletti S.J."/>
            <person name="Nasrallah M.E."/>
            <person name="Ortiz D."/>
            <person name="Piller C.R."/>
            <person name="Privatt S.R."/>
            <person name="Schneider S.L."/>
            <person name="Sharp S."/>
            <person name="Smith T.C."/>
            <person name="Stanton J.D."/>
            <person name="Ullery H.E."/>
            <person name="Wilson R.J."/>
            <person name="Serrano M.G."/>
            <person name="Buck G."/>
            <person name="Lee V."/>
            <person name="Wang Y."/>
            <person name="Carvalho R."/>
            <person name="Voegtly L."/>
            <person name="Shi R."/>
            <person name="Duckworth R."/>
            <person name="Johnson A."/>
            <person name="Loviza R."/>
            <person name="Walstead R."/>
            <person name="Shah Z."/>
            <person name="Kiflezghi M."/>
            <person name="Wade K."/>
            <person name="Ball S.L."/>
            <person name="Bradley K.W."/>
            <person name="Asai D.J."/>
            <person name="Bowman C.A."/>
            <person name="Russell D.A."/>
            <person name="Pope W.H."/>
            <person name="Jacobs-Sera D."/>
            <person name="Hendrix R.W."/>
            <person name="Hatfull G.F."/>
        </authorList>
    </citation>
    <scope>NUCLEOTIDE SEQUENCE</scope>
</reference>
<protein>
    <submittedName>
        <fullName evidence="1">Uncharacterized protein</fullName>
    </submittedName>
</protein>
<evidence type="ECO:0000313" key="1">
    <source>
        <dbReference type="EMBL" id="JAT73286.1"/>
    </source>
</evidence>
<sequence length="534" mass="59877">MSPNGAAPNFIQILVRTGEILGDFLEDAAMCRVGFTCREAWAYTDRIYFPYVYAHRWAEAPSAHYPDGIGTRATASIYGDRSRAENEAIRAMTRLQWDKRVSEEDLRILMRIGYPRLQGLLTGWIKMPVTQCGKRFWAVLISDFLKGHFVKPSEAQCLAQGGRLGPSLHSCLMRLVNLLHLMADPSNPVSTPSPPDMWEPVMTKARTALAEQETGMATKAANYAKLECIVRALFPTPGLPDRTEGEQPYFELALVSENSAGYCPTILPDFAIDKCLTPCQAYLVLLLVANSLSVLIEPWRGRGLDFRGNAFAVALENGEGGRPVRMDLCFTKPPEAGRALCVLRSRGQTESRLPYYLGVEEDRFWLERMLHLSVQGYVDAVAKEWVLPRDAWRAQRAQTLLGVLWSQAGARPYPGDTRPNAYHQLQPIWRHWHLARLFDVMTILKRGGISMNSDHRDPESNGLITVPPMAEQLQRHEHGLCRFRPGTVVSAVDHVQAYCIVIYTGCEREEGTWHPEYIPGSISASQTTTARCCA</sequence>
<proteinExistence type="predicted"/>
<name>A0A1D2A248_AUXPR</name>
<dbReference type="AlphaFoldDB" id="A0A1D2A248"/>
<organism evidence="1">
    <name type="scientific">Auxenochlorella protothecoides</name>
    <name type="common">Green microalga</name>
    <name type="synonym">Chlorella protothecoides</name>
    <dbReference type="NCBI Taxonomy" id="3075"/>
    <lineage>
        <taxon>Eukaryota</taxon>
        <taxon>Viridiplantae</taxon>
        <taxon>Chlorophyta</taxon>
        <taxon>core chlorophytes</taxon>
        <taxon>Trebouxiophyceae</taxon>
        <taxon>Chlorellales</taxon>
        <taxon>Chlorellaceae</taxon>
        <taxon>Auxenochlorella</taxon>
    </lineage>
</organism>
<dbReference type="EMBL" id="GDKF01005336">
    <property type="protein sequence ID" value="JAT73286.1"/>
    <property type="molecule type" value="Transcribed_RNA"/>
</dbReference>